<evidence type="ECO:0000256" key="2">
    <source>
        <dbReference type="ARBA" id="ARBA00022630"/>
    </source>
</evidence>
<dbReference type="Gene3D" id="2.40.30.10">
    <property type="entry name" value="Translation factors"/>
    <property type="match status" value="1"/>
</dbReference>
<keyword evidence="2" id="KW-0285">Flavoprotein</keyword>
<dbReference type="CDD" id="cd06185">
    <property type="entry name" value="PDR_like"/>
    <property type="match status" value="1"/>
</dbReference>
<dbReference type="InterPro" id="IPR036010">
    <property type="entry name" value="2Fe-2S_ferredoxin-like_sf"/>
</dbReference>
<dbReference type="InterPro" id="IPR001433">
    <property type="entry name" value="OxRdtase_FAD/NAD-bd"/>
</dbReference>
<dbReference type="PROSITE" id="PS51384">
    <property type="entry name" value="FAD_FR"/>
    <property type="match status" value="1"/>
</dbReference>
<gene>
    <name evidence="10" type="ORF">NGTWS1702_06490</name>
</gene>
<dbReference type="PROSITE" id="PS00197">
    <property type="entry name" value="2FE2S_FER_1"/>
    <property type="match status" value="1"/>
</dbReference>
<evidence type="ECO:0000256" key="1">
    <source>
        <dbReference type="ARBA" id="ARBA00001974"/>
    </source>
</evidence>
<proteinExistence type="predicted"/>
<accession>A0ABQ4V902</accession>
<dbReference type="InterPro" id="IPR006058">
    <property type="entry name" value="2Fe2S_fd_BS"/>
</dbReference>
<sequence>MGDGDTPKLGRRSVGQQLRALVKPYPGEPPPGLYGAKRPDLLIRMAGIAVPHFVAVVMRLGGDQEQPELPLVVNRKPMRIVDRRTIATDADVVALTLAAPDGTKLPAWHSGAHIDLHLPSGRLRQYSLCGDPHNEREYRIAVRRIAGGGGGSIEVHGLAVGQIVDISEPRNAFMMPVPGSGSRAEKLRFIAGGIGITPILPMVRLAERLGLPWSLCYTGRHRDSLPFLDELLAFKNKVQVRTDDKQGVPTVDEMLEGVDDRTAVYVCGPPPMIEAVCRGIPKESATELHVERFSPLPVVDGTPFEVELARTAEVVEVSGDQSVLASLQAARPNLTYSCQQGFCGTCVQQVLAGEVDHRDTTLTDRQRELGQMLICVSRAKPEGGRLVLDL</sequence>
<evidence type="ECO:0000313" key="10">
    <source>
        <dbReference type="EMBL" id="GJF10562.1"/>
    </source>
</evidence>
<dbReference type="SUPFAM" id="SSF54292">
    <property type="entry name" value="2Fe-2S ferredoxin-like"/>
    <property type="match status" value="1"/>
</dbReference>
<dbReference type="InterPro" id="IPR017938">
    <property type="entry name" value="Riboflavin_synthase-like_b-brl"/>
</dbReference>
<keyword evidence="4" id="KW-0479">Metal-binding</keyword>
<dbReference type="Proteomes" id="UP001060504">
    <property type="component" value="Unassembled WGS sequence"/>
</dbReference>
<dbReference type="Pfam" id="PF00111">
    <property type="entry name" value="Fer2"/>
    <property type="match status" value="1"/>
</dbReference>
<feature type="domain" description="2Fe-2S ferredoxin-type" evidence="8">
    <location>
        <begin position="304"/>
        <end position="390"/>
    </location>
</feature>
<organism evidence="10 11">
    <name type="scientific">Mycolicibacterium cyprinidarum</name>
    <dbReference type="NCBI Taxonomy" id="2860311"/>
    <lineage>
        <taxon>Bacteria</taxon>
        <taxon>Bacillati</taxon>
        <taxon>Actinomycetota</taxon>
        <taxon>Actinomycetes</taxon>
        <taxon>Mycobacteriales</taxon>
        <taxon>Mycobacteriaceae</taxon>
        <taxon>Mycolicibacterium</taxon>
    </lineage>
</organism>
<dbReference type="InterPro" id="IPR001041">
    <property type="entry name" value="2Fe-2S_ferredoxin-type"/>
</dbReference>
<dbReference type="Gene3D" id="3.40.50.80">
    <property type="entry name" value="Nucleotide-binding domain of ferredoxin-NADP reductase (FNR) module"/>
    <property type="match status" value="1"/>
</dbReference>
<evidence type="ECO:0000256" key="5">
    <source>
        <dbReference type="ARBA" id="ARBA00023002"/>
    </source>
</evidence>
<protein>
    <submittedName>
        <fullName evidence="10">Oxidoreductase</fullName>
    </submittedName>
</protein>
<keyword evidence="7" id="KW-0411">Iron-sulfur</keyword>
<dbReference type="InterPro" id="IPR050415">
    <property type="entry name" value="MRET"/>
</dbReference>
<dbReference type="InterPro" id="IPR017927">
    <property type="entry name" value="FAD-bd_FR_type"/>
</dbReference>
<evidence type="ECO:0000259" key="8">
    <source>
        <dbReference type="PROSITE" id="PS51085"/>
    </source>
</evidence>
<keyword evidence="11" id="KW-1185">Reference proteome</keyword>
<dbReference type="SUPFAM" id="SSF63380">
    <property type="entry name" value="Riboflavin synthase domain-like"/>
    <property type="match status" value="1"/>
</dbReference>
<name>A0ABQ4V902_9MYCO</name>
<dbReference type="PROSITE" id="PS51085">
    <property type="entry name" value="2FE2S_FER_2"/>
    <property type="match status" value="1"/>
</dbReference>
<comment type="caution">
    <text evidence="10">The sequence shown here is derived from an EMBL/GenBank/DDBJ whole genome shotgun (WGS) entry which is preliminary data.</text>
</comment>
<evidence type="ECO:0000256" key="3">
    <source>
        <dbReference type="ARBA" id="ARBA00022714"/>
    </source>
</evidence>
<evidence type="ECO:0000256" key="6">
    <source>
        <dbReference type="ARBA" id="ARBA00023004"/>
    </source>
</evidence>
<evidence type="ECO:0000259" key="9">
    <source>
        <dbReference type="PROSITE" id="PS51384"/>
    </source>
</evidence>
<dbReference type="InterPro" id="IPR012675">
    <property type="entry name" value="Beta-grasp_dom_sf"/>
</dbReference>
<comment type="cofactor">
    <cofactor evidence="1">
        <name>FAD</name>
        <dbReference type="ChEBI" id="CHEBI:57692"/>
    </cofactor>
</comment>
<dbReference type="PRINTS" id="PR00409">
    <property type="entry name" value="PHDIOXRDTASE"/>
</dbReference>
<dbReference type="InterPro" id="IPR039261">
    <property type="entry name" value="FNR_nucleotide-bd"/>
</dbReference>
<dbReference type="PANTHER" id="PTHR47354:SF1">
    <property type="entry name" value="CARNITINE MONOOXYGENASE REDUCTASE SUBUNIT"/>
    <property type="match status" value="1"/>
</dbReference>
<keyword evidence="5" id="KW-0560">Oxidoreductase</keyword>
<dbReference type="EMBL" id="BPRH01000712">
    <property type="protein sequence ID" value="GJF10562.1"/>
    <property type="molecule type" value="Genomic_DNA"/>
</dbReference>
<evidence type="ECO:0000313" key="11">
    <source>
        <dbReference type="Proteomes" id="UP001060504"/>
    </source>
</evidence>
<dbReference type="Pfam" id="PF00175">
    <property type="entry name" value="NAD_binding_1"/>
    <property type="match status" value="1"/>
</dbReference>
<keyword evidence="3" id="KW-0001">2Fe-2S</keyword>
<dbReference type="SUPFAM" id="SSF52343">
    <property type="entry name" value="Ferredoxin reductase-like, C-terminal NADP-linked domain"/>
    <property type="match status" value="1"/>
</dbReference>
<keyword evidence="6" id="KW-0408">Iron</keyword>
<reference evidence="10 11" key="1">
    <citation type="submission" date="2021-08" db="EMBL/GenBank/DDBJ databases">
        <title>Draft genome sequence of Mycolicibacterium sp. NGTWS1702 strain.</title>
        <authorList>
            <person name="Matsumoto M."/>
            <person name="Tang B.C.C."/>
            <person name="Machida Y."/>
            <person name="Matoyama H."/>
            <person name="Kishihara T."/>
            <person name="Sato S."/>
            <person name="Kondo I."/>
            <person name="Sano M."/>
            <person name="Kato G."/>
        </authorList>
    </citation>
    <scope>NUCLEOTIDE SEQUENCE [LARGE SCALE GENOMIC DNA]</scope>
    <source>
        <strain evidence="10 11">NGTWSNA01</strain>
    </source>
</reference>
<evidence type="ECO:0000256" key="7">
    <source>
        <dbReference type="ARBA" id="ARBA00023014"/>
    </source>
</evidence>
<dbReference type="CDD" id="cd00207">
    <property type="entry name" value="fer2"/>
    <property type="match status" value="1"/>
</dbReference>
<feature type="domain" description="FAD-binding FR-type" evidence="9">
    <location>
        <begin position="73"/>
        <end position="176"/>
    </location>
</feature>
<dbReference type="Gene3D" id="3.10.20.30">
    <property type="match status" value="1"/>
</dbReference>
<evidence type="ECO:0000256" key="4">
    <source>
        <dbReference type="ARBA" id="ARBA00022723"/>
    </source>
</evidence>
<dbReference type="PANTHER" id="PTHR47354">
    <property type="entry name" value="NADH OXIDOREDUCTASE HCR"/>
    <property type="match status" value="1"/>
</dbReference>